<sequence length="98" mass="11132">MKTLLALIIKPTLEADLCDWLLMHPLVEGFTSQVAFGHGSQHPLTLSEQVVGKRKQVMIWCEIYNEHLDELMDTLVKSYSDAGIHFWQIPINASGIIR</sequence>
<proteinExistence type="predicted"/>
<reference evidence="1" key="1">
    <citation type="journal article" date="2015" name="Nature">
        <title>Complex archaea that bridge the gap between prokaryotes and eukaryotes.</title>
        <authorList>
            <person name="Spang A."/>
            <person name="Saw J.H."/>
            <person name="Jorgensen S.L."/>
            <person name="Zaremba-Niedzwiedzka K."/>
            <person name="Martijn J."/>
            <person name="Lind A.E."/>
            <person name="van Eijk R."/>
            <person name="Schleper C."/>
            <person name="Guy L."/>
            <person name="Ettema T.J."/>
        </authorList>
    </citation>
    <scope>NUCLEOTIDE SEQUENCE</scope>
</reference>
<evidence type="ECO:0000313" key="1">
    <source>
        <dbReference type="EMBL" id="KKN42932.1"/>
    </source>
</evidence>
<evidence type="ECO:0008006" key="2">
    <source>
        <dbReference type="Google" id="ProtNLM"/>
    </source>
</evidence>
<dbReference type="AlphaFoldDB" id="A0A0F9R194"/>
<dbReference type="InterPro" id="IPR015867">
    <property type="entry name" value="N-reg_PII/ATP_PRibTrfase_C"/>
</dbReference>
<gene>
    <name evidence="1" type="ORF">LCGC14_0708220</name>
</gene>
<dbReference type="Gene3D" id="3.30.70.120">
    <property type="match status" value="1"/>
</dbReference>
<dbReference type="EMBL" id="LAZR01001547">
    <property type="protein sequence ID" value="KKN42932.1"/>
    <property type="molecule type" value="Genomic_DNA"/>
</dbReference>
<dbReference type="Pfam" id="PF11582">
    <property type="entry name" value="DUF3240"/>
    <property type="match status" value="1"/>
</dbReference>
<accession>A0A0F9R194</accession>
<organism evidence="1">
    <name type="scientific">marine sediment metagenome</name>
    <dbReference type="NCBI Taxonomy" id="412755"/>
    <lineage>
        <taxon>unclassified sequences</taxon>
        <taxon>metagenomes</taxon>
        <taxon>ecological metagenomes</taxon>
    </lineage>
</organism>
<comment type="caution">
    <text evidence="1">The sequence shown here is derived from an EMBL/GenBank/DDBJ whole genome shotgun (WGS) entry which is preliminary data.</text>
</comment>
<dbReference type="InterPro" id="IPR021634">
    <property type="entry name" value="DUF3240"/>
</dbReference>
<protein>
    <recommendedName>
        <fullName evidence="2">DUF3240 domain-containing protein</fullName>
    </recommendedName>
</protein>
<name>A0A0F9R194_9ZZZZ</name>